<keyword evidence="1" id="KW-0175">Coiled coil</keyword>
<comment type="caution">
    <text evidence="2">The sequence shown here is derived from an EMBL/GenBank/DDBJ whole genome shotgun (WGS) entry which is preliminary data.</text>
</comment>
<sequence>MNFTLDKQGINRYKSKDRYKIHKELQTLVANELEMERDKDYASFKERAPQHLNRQEYAKNKAIAERKVLKEQYQIQEHRFLKAELAKLKDINEINKELREQLKQNGANRADYAKLEQEVNYYRQKIRDRELITKDELDKFKLDYLNKLDENMVKIIKLENEDKTIKE</sequence>
<evidence type="ECO:0000313" key="2">
    <source>
        <dbReference type="EMBL" id="MSN96333.1"/>
    </source>
</evidence>
<dbReference type="RefSeq" id="WP_154570602.1">
    <property type="nucleotide sequence ID" value="NZ_VWSJ01000010.1"/>
</dbReference>
<keyword evidence="3" id="KW-1185">Reference proteome</keyword>
<feature type="coiled-coil region" evidence="1">
    <location>
        <begin position="59"/>
        <end position="108"/>
    </location>
</feature>
<name>A0A6L5WKE8_9BACT</name>
<gene>
    <name evidence="2" type="ORF">F1B92_03865</name>
</gene>
<proteinExistence type="predicted"/>
<evidence type="ECO:0000256" key="1">
    <source>
        <dbReference type="SAM" id="Coils"/>
    </source>
</evidence>
<protein>
    <submittedName>
        <fullName evidence="2">Uncharacterized protein</fullName>
    </submittedName>
</protein>
<evidence type="ECO:0000313" key="3">
    <source>
        <dbReference type="Proteomes" id="UP000476338"/>
    </source>
</evidence>
<dbReference type="AlphaFoldDB" id="A0A6L5WKE8"/>
<reference evidence="2 3" key="2">
    <citation type="submission" date="2020-03" db="EMBL/GenBank/DDBJ databases">
        <title>Campylobacter portucalensis sp. nov., a new species of Campylobacter isolated from the reproductive tract of bulls.</title>
        <authorList>
            <person name="Silva M.F."/>
            <person name="Pereira G."/>
            <person name="Carneiro C."/>
            <person name="Hemphill A."/>
            <person name="Mateus L."/>
            <person name="Lopes-Da-Costa L."/>
            <person name="Silva E."/>
        </authorList>
    </citation>
    <scope>NUCLEOTIDE SEQUENCE [LARGE SCALE GENOMIC DNA]</scope>
    <source>
        <strain evidence="2 3">FMV-PI01</strain>
    </source>
</reference>
<reference evidence="2 3" key="1">
    <citation type="submission" date="2019-09" db="EMBL/GenBank/DDBJ databases">
        <authorList>
            <person name="Silva M."/>
            <person name="Pereira G."/>
            <person name="Lopes-Da-Costa L."/>
            <person name="Silva E."/>
        </authorList>
    </citation>
    <scope>NUCLEOTIDE SEQUENCE [LARGE SCALE GENOMIC DNA]</scope>
    <source>
        <strain evidence="2 3">FMV-PI01</strain>
    </source>
</reference>
<dbReference type="Proteomes" id="UP000476338">
    <property type="component" value="Unassembled WGS sequence"/>
</dbReference>
<organism evidence="2 3">
    <name type="scientific">Campylobacter portucalensis</name>
    <dbReference type="NCBI Taxonomy" id="2608384"/>
    <lineage>
        <taxon>Bacteria</taxon>
        <taxon>Pseudomonadati</taxon>
        <taxon>Campylobacterota</taxon>
        <taxon>Epsilonproteobacteria</taxon>
        <taxon>Campylobacterales</taxon>
        <taxon>Campylobacteraceae</taxon>
        <taxon>Campylobacter</taxon>
    </lineage>
</organism>
<accession>A0A6L5WKE8</accession>
<dbReference type="EMBL" id="VWSJ01000010">
    <property type="protein sequence ID" value="MSN96333.1"/>
    <property type="molecule type" value="Genomic_DNA"/>
</dbReference>